<dbReference type="EMBL" id="BTRK01000004">
    <property type="protein sequence ID" value="GMR44624.1"/>
    <property type="molecule type" value="Genomic_DNA"/>
</dbReference>
<feature type="non-terminal residue" evidence="2">
    <location>
        <position position="1"/>
    </location>
</feature>
<feature type="transmembrane region" description="Helical" evidence="1">
    <location>
        <begin position="51"/>
        <end position="70"/>
    </location>
</feature>
<feature type="transmembrane region" description="Helical" evidence="1">
    <location>
        <begin position="90"/>
        <end position="121"/>
    </location>
</feature>
<gene>
    <name evidence="2" type="ORF">PMAYCL1PPCAC_14818</name>
</gene>
<dbReference type="SUPFAM" id="SSF81321">
    <property type="entry name" value="Family A G protein-coupled receptor-like"/>
    <property type="match status" value="1"/>
</dbReference>
<comment type="caution">
    <text evidence="2">The sequence shown here is derived from an EMBL/GenBank/DDBJ whole genome shotgun (WGS) entry which is preliminary data.</text>
</comment>
<reference evidence="3" key="1">
    <citation type="submission" date="2022-10" db="EMBL/GenBank/DDBJ databases">
        <title>Genome assembly of Pristionchus species.</title>
        <authorList>
            <person name="Yoshida K."/>
            <person name="Sommer R.J."/>
        </authorList>
    </citation>
    <scope>NUCLEOTIDE SEQUENCE [LARGE SCALE GENOMIC DNA]</scope>
    <source>
        <strain evidence="3">RS5460</strain>
    </source>
</reference>
<organism evidence="2 3">
    <name type="scientific">Pristionchus mayeri</name>
    <dbReference type="NCBI Taxonomy" id="1317129"/>
    <lineage>
        <taxon>Eukaryota</taxon>
        <taxon>Metazoa</taxon>
        <taxon>Ecdysozoa</taxon>
        <taxon>Nematoda</taxon>
        <taxon>Chromadorea</taxon>
        <taxon>Rhabditida</taxon>
        <taxon>Rhabditina</taxon>
        <taxon>Diplogasteromorpha</taxon>
        <taxon>Diplogasteroidea</taxon>
        <taxon>Neodiplogasteridae</taxon>
        <taxon>Pristionchus</taxon>
    </lineage>
</organism>
<keyword evidence="3" id="KW-1185">Reference proteome</keyword>
<feature type="transmembrane region" description="Helical" evidence="1">
    <location>
        <begin position="219"/>
        <end position="240"/>
    </location>
</feature>
<dbReference type="InterPro" id="IPR019428">
    <property type="entry name" value="7TM_GPCR_serpentine_rcpt_Str"/>
</dbReference>
<evidence type="ECO:0008006" key="4">
    <source>
        <dbReference type="Google" id="ProtNLM"/>
    </source>
</evidence>
<dbReference type="AlphaFoldDB" id="A0AAN5HX88"/>
<evidence type="ECO:0000313" key="3">
    <source>
        <dbReference type="Proteomes" id="UP001328107"/>
    </source>
</evidence>
<keyword evidence="1" id="KW-1133">Transmembrane helix</keyword>
<feature type="transmembrane region" description="Helical" evidence="1">
    <location>
        <begin position="15"/>
        <end position="39"/>
    </location>
</feature>
<dbReference type="Pfam" id="PF10326">
    <property type="entry name" value="7TM_GPCR_Str"/>
    <property type="match status" value="1"/>
</dbReference>
<dbReference type="Proteomes" id="UP001328107">
    <property type="component" value="Unassembled WGS sequence"/>
</dbReference>
<sequence length="353" mass="39275">KMPIPPYSWFFADPFHGVFIGTTTTVSIFSNCLLLYIIATTTAEQIGSYRYLLAFFAVCDISTTIGHATLQPYVHMTSTGFYFFPRKSEIMLYGVSLDTPLCLAFIATYCQTFLVLAYHFVYRYKTVTSGIGSSFTDYWSRAYWILIAILIYVFYIAGFVVTVAVGMTPRNETRALVPAEVRHLYGNDLTDPRSGFTVLAVRRRDPLTGEMRWSAESTISILICLSLFAGTATVIVLCIYQTNAAIKSADTVLTPTTQRMHRQLFRALLIQTAVPCLFSYAPLSLILLTGAVTGLNLGAFGNVLFLTTAIFPSIDAFFVVFFIVKFRIAVIRLFRLPCQTAGMGSSVEHRGTS</sequence>
<name>A0AAN5HX88_9BILA</name>
<proteinExistence type="predicted"/>
<evidence type="ECO:0000313" key="2">
    <source>
        <dbReference type="EMBL" id="GMR44624.1"/>
    </source>
</evidence>
<dbReference type="PANTHER" id="PTHR22943">
    <property type="entry name" value="7-TRANSMEMBRANE DOMAIN RECEPTOR C.ELEGANS"/>
    <property type="match status" value="1"/>
</dbReference>
<feature type="transmembrane region" description="Helical" evidence="1">
    <location>
        <begin position="303"/>
        <end position="324"/>
    </location>
</feature>
<feature type="transmembrane region" description="Helical" evidence="1">
    <location>
        <begin position="268"/>
        <end position="291"/>
    </location>
</feature>
<feature type="transmembrane region" description="Helical" evidence="1">
    <location>
        <begin position="142"/>
        <end position="167"/>
    </location>
</feature>
<keyword evidence="1" id="KW-0812">Transmembrane</keyword>
<evidence type="ECO:0000256" key="1">
    <source>
        <dbReference type="SAM" id="Phobius"/>
    </source>
</evidence>
<dbReference type="PANTHER" id="PTHR22943:SF248">
    <property type="entry name" value="SEVEN TM RECEPTOR"/>
    <property type="match status" value="1"/>
</dbReference>
<keyword evidence="1" id="KW-0472">Membrane</keyword>
<accession>A0AAN5HX88</accession>
<protein>
    <recommendedName>
        <fullName evidence="4">G protein-coupled receptor</fullName>
    </recommendedName>
</protein>